<dbReference type="AlphaFoldDB" id="A0ABD2PEJ2"/>
<comment type="caution">
    <text evidence="1">The sequence shown here is derived from an EMBL/GenBank/DDBJ whole genome shotgun (WGS) entry which is preliminary data.</text>
</comment>
<accession>A0ABD2PEJ2</accession>
<dbReference type="Proteomes" id="UP001516400">
    <property type="component" value="Unassembled WGS sequence"/>
</dbReference>
<keyword evidence="2" id="KW-1185">Reference proteome</keyword>
<proteinExistence type="predicted"/>
<name>A0ABD2PEJ2_9CUCU</name>
<evidence type="ECO:0000313" key="2">
    <source>
        <dbReference type="Proteomes" id="UP001516400"/>
    </source>
</evidence>
<dbReference type="EMBL" id="JABFTP020000185">
    <property type="protein sequence ID" value="KAL3289137.1"/>
    <property type="molecule type" value="Genomic_DNA"/>
</dbReference>
<sequence length="208" mass="22790">MAKLNTISTDILEIKVTQQSLKDDLVDFKSILVMHSSELHDHSSVLQDHASSIAKHSSKMFACQSNAFSCLAPVQADLKSTNARLSAVETLSSTADVSNSSVSDAHANNRLETLERQHRSHNILFRGNCENSPEGDRVEVSHLVKVIDPSADNQCLHVTRVGKAGTRPRPLKVSFTNPIAVTKILLNKEVICNNPAWKNISLSDDKTP</sequence>
<reference evidence="1 2" key="1">
    <citation type="journal article" date="2021" name="BMC Biol.">
        <title>Horizontally acquired antibacterial genes associated with adaptive radiation of ladybird beetles.</title>
        <authorList>
            <person name="Li H.S."/>
            <person name="Tang X.F."/>
            <person name="Huang Y.H."/>
            <person name="Xu Z.Y."/>
            <person name="Chen M.L."/>
            <person name="Du X.Y."/>
            <person name="Qiu B.Y."/>
            <person name="Chen P.T."/>
            <person name="Zhang W."/>
            <person name="Slipinski A."/>
            <person name="Escalona H.E."/>
            <person name="Waterhouse R.M."/>
            <person name="Zwick A."/>
            <person name="Pang H."/>
        </authorList>
    </citation>
    <scope>NUCLEOTIDE SEQUENCE [LARGE SCALE GENOMIC DNA]</scope>
    <source>
        <strain evidence="1">SYSU2018</strain>
    </source>
</reference>
<evidence type="ECO:0000313" key="1">
    <source>
        <dbReference type="EMBL" id="KAL3289137.1"/>
    </source>
</evidence>
<organism evidence="1 2">
    <name type="scientific">Cryptolaemus montrouzieri</name>
    <dbReference type="NCBI Taxonomy" id="559131"/>
    <lineage>
        <taxon>Eukaryota</taxon>
        <taxon>Metazoa</taxon>
        <taxon>Ecdysozoa</taxon>
        <taxon>Arthropoda</taxon>
        <taxon>Hexapoda</taxon>
        <taxon>Insecta</taxon>
        <taxon>Pterygota</taxon>
        <taxon>Neoptera</taxon>
        <taxon>Endopterygota</taxon>
        <taxon>Coleoptera</taxon>
        <taxon>Polyphaga</taxon>
        <taxon>Cucujiformia</taxon>
        <taxon>Coccinelloidea</taxon>
        <taxon>Coccinellidae</taxon>
        <taxon>Scymninae</taxon>
        <taxon>Scymnini</taxon>
        <taxon>Cryptolaemus</taxon>
    </lineage>
</organism>
<protein>
    <submittedName>
        <fullName evidence="1">Uncharacterized protein</fullName>
    </submittedName>
</protein>
<gene>
    <name evidence="1" type="ORF">HHI36_003574</name>
</gene>